<dbReference type="RefSeq" id="XP_031944682.1">
    <property type="nucleotide sequence ID" value="XM_032086427.1"/>
</dbReference>
<evidence type="ECO:0000313" key="1">
    <source>
        <dbReference type="EMBL" id="KAE8407363.1"/>
    </source>
</evidence>
<dbReference type="OrthoDB" id="10417261at2759"/>
<keyword evidence="2" id="KW-1185">Reference proteome</keyword>
<dbReference type="EMBL" id="ML736748">
    <property type="protein sequence ID" value="KAE8407363.1"/>
    <property type="molecule type" value="Genomic_DNA"/>
</dbReference>
<reference evidence="1 2" key="1">
    <citation type="submission" date="2019-04" db="EMBL/GenBank/DDBJ databases">
        <authorList>
            <consortium name="DOE Joint Genome Institute"/>
            <person name="Mondo S."/>
            <person name="Kjaerbolling I."/>
            <person name="Vesth T."/>
            <person name="Frisvad J.C."/>
            <person name="Nybo J.L."/>
            <person name="Theobald S."/>
            <person name="Kildgaard S."/>
            <person name="Isbrandt T."/>
            <person name="Kuo A."/>
            <person name="Sato A."/>
            <person name="Lyhne E.K."/>
            <person name="Kogle M.E."/>
            <person name="Wiebenga A."/>
            <person name="Kun R.S."/>
            <person name="Lubbers R.J."/>
            <person name="Makela M.R."/>
            <person name="Barry K."/>
            <person name="Chovatia M."/>
            <person name="Clum A."/>
            <person name="Daum C."/>
            <person name="Haridas S."/>
            <person name="He G."/>
            <person name="LaButti K."/>
            <person name="Lipzen A."/>
            <person name="Riley R."/>
            <person name="Salamov A."/>
            <person name="Simmons B.A."/>
            <person name="Magnuson J.K."/>
            <person name="Henrissat B."/>
            <person name="Mortensen U.H."/>
            <person name="Larsen T.O."/>
            <person name="Devries R.P."/>
            <person name="Grigoriev I.V."/>
            <person name="Machida M."/>
            <person name="Baker S.E."/>
            <person name="Andersen M.R."/>
            <person name="Cantor M.N."/>
            <person name="Hua S.X."/>
        </authorList>
    </citation>
    <scope>NUCLEOTIDE SEQUENCE [LARGE SCALE GENOMIC DNA]</scope>
    <source>
        <strain evidence="1 2">CBS 119388</strain>
    </source>
</reference>
<protein>
    <submittedName>
        <fullName evidence="1">Uncharacterized protein</fullName>
    </submittedName>
</protein>
<dbReference type="AlphaFoldDB" id="A0A5N7DMW9"/>
<gene>
    <name evidence="1" type="ORF">BDV37DRAFT_279897</name>
</gene>
<proteinExistence type="predicted"/>
<accession>A0A5N7DMW9</accession>
<sequence length="233" mass="26545">MVIHAGSKKEKFTRKTTGGVKKFHWYACRRLQRGNKDSMARDANTTCCVEFNLIRGVKVLLLNDLRQLCGEAKVNEWVKQTGRRDSQRLPMEEEPMKYEEVNLAYDSDQGQRGRKGKTWRQVQKESYARRGIPLGQEAASQGETESRVQTVERRIDNLAQDFKDFKGHIDGLTEDFKGFKGALESIVRAIESTNTKVEKLGEDKQETKNAIKSLAEGMDEISRGRRSDSAIDV</sequence>
<evidence type="ECO:0000313" key="2">
    <source>
        <dbReference type="Proteomes" id="UP000325579"/>
    </source>
</evidence>
<dbReference type="GeneID" id="43671118"/>
<dbReference type="Proteomes" id="UP000325579">
    <property type="component" value="Unassembled WGS sequence"/>
</dbReference>
<name>A0A5N7DMW9_9EURO</name>
<organism evidence="1 2">
    <name type="scientific">Aspergillus pseudonomiae</name>
    <dbReference type="NCBI Taxonomy" id="1506151"/>
    <lineage>
        <taxon>Eukaryota</taxon>
        <taxon>Fungi</taxon>
        <taxon>Dikarya</taxon>
        <taxon>Ascomycota</taxon>
        <taxon>Pezizomycotina</taxon>
        <taxon>Eurotiomycetes</taxon>
        <taxon>Eurotiomycetidae</taxon>
        <taxon>Eurotiales</taxon>
        <taxon>Aspergillaceae</taxon>
        <taxon>Aspergillus</taxon>
        <taxon>Aspergillus subgen. Circumdati</taxon>
    </lineage>
</organism>
<dbReference type="Gene3D" id="1.10.287.950">
    <property type="entry name" value="Methyl-accepting chemotaxis protein"/>
    <property type="match status" value="1"/>
</dbReference>